<evidence type="ECO:0000256" key="3">
    <source>
        <dbReference type="ARBA" id="ARBA00023065"/>
    </source>
</evidence>
<dbReference type="InterPro" id="IPR002699">
    <property type="entry name" value="V_ATPase_D"/>
</dbReference>
<keyword evidence="4" id="KW-0066">ATP synthesis</keyword>
<dbReference type="GO" id="GO:0042777">
    <property type="term" value="P:proton motive force-driven plasma membrane ATP synthesis"/>
    <property type="evidence" value="ECO:0007669"/>
    <property type="project" value="UniProtKB-UniRule"/>
</dbReference>
<evidence type="ECO:0000256" key="1">
    <source>
        <dbReference type="ARBA" id="ARBA00005850"/>
    </source>
</evidence>
<protein>
    <recommendedName>
        <fullName evidence="4">V-type ATP synthase subunit D</fullName>
    </recommendedName>
    <alternativeName>
        <fullName evidence="4">V-ATPase subunit D</fullName>
    </alternativeName>
</protein>
<keyword evidence="7" id="KW-1185">Reference proteome</keyword>
<evidence type="ECO:0000313" key="6">
    <source>
        <dbReference type="EMBL" id="QII81414.1"/>
    </source>
</evidence>
<proteinExistence type="inferred from homology"/>
<evidence type="ECO:0000256" key="2">
    <source>
        <dbReference type="ARBA" id="ARBA00022448"/>
    </source>
</evidence>
<name>A0A6G7K825_9LACT</name>
<dbReference type="Gene3D" id="1.10.287.3240">
    <property type="match status" value="1"/>
</dbReference>
<dbReference type="GO" id="GO:0046961">
    <property type="term" value="F:proton-transporting ATPase activity, rotational mechanism"/>
    <property type="evidence" value="ECO:0007669"/>
    <property type="project" value="InterPro"/>
</dbReference>
<evidence type="ECO:0000256" key="5">
    <source>
        <dbReference type="SAM" id="Coils"/>
    </source>
</evidence>
<keyword evidence="2 4" id="KW-0813">Transport</keyword>
<dbReference type="GO" id="GO:0005524">
    <property type="term" value="F:ATP binding"/>
    <property type="evidence" value="ECO:0007669"/>
    <property type="project" value="UniProtKB-UniRule"/>
</dbReference>
<keyword evidence="3 4" id="KW-0406">Ion transport</keyword>
<dbReference type="NCBIfam" id="TIGR00309">
    <property type="entry name" value="V_ATPase_subD"/>
    <property type="match status" value="1"/>
</dbReference>
<organism evidence="6 7">
    <name type="scientific">Jeotgalibaca arthritidis</name>
    <dbReference type="NCBI Taxonomy" id="1868794"/>
    <lineage>
        <taxon>Bacteria</taxon>
        <taxon>Bacillati</taxon>
        <taxon>Bacillota</taxon>
        <taxon>Bacilli</taxon>
        <taxon>Lactobacillales</taxon>
        <taxon>Carnobacteriaceae</taxon>
        <taxon>Jeotgalibaca</taxon>
    </lineage>
</organism>
<dbReference type="Proteomes" id="UP000501451">
    <property type="component" value="Chromosome"/>
</dbReference>
<dbReference type="EMBL" id="CP049740">
    <property type="protein sequence ID" value="QII81414.1"/>
    <property type="molecule type" value="Genomic_DNA"/>
</dbReference>
<dbReference type="KEGG" id="jar:G7057_02255"/>
<gene>
    <name evidence="4" type="primary">atpD</name>
    <name evidence="6" type="ORF">G7057_02255</name>
</gene>
<sequence length="212" mass="24783">MAVMNINPTRMELSRLKKRLHTATRGHKLLKDKQDELVRQFIILVKDNQRLRKKMEQTLQEGMKKYVLASSTIPDYILEESFAIPMQKVGLDVNFKTIMNMDVPVLNEQYDDDYGEEDFSYGFVNTTSELDQSLTDLDDILPLMLQLAEIEKTCQMMADEIERTRRRVNSLEHMTIPNLTDTIAYIERTLDESERSNLTRLMKVIDITSEEN</sequence>
<dbReference type="AlphaFoldDB" id="A0A6G7K825"/>
<accession>A0A6G7K825</accession>
<reference evidence="6 7" key="1">
    <citation type="journal article" date="2017" name="Int. J. Syst. Evol. Microbiol.">
        <title>Jeotgalibaca porci sp. nov. and Jeotgalibaca arthritidis sp. nov., isolated from pigs, and emended description of the genus Jeotgalibaca.</title>
        <authorList>
            <person name="Zamora L."/>
            <person name="Perez-Sancho M."/>
            <person name="Dominguez L."/>
            <person name="Fernandez-Garayzabal J.F."/>
            <person name="Vela A.I."/>
        </authorList>
    </citation>
    <scope>NUCLEOTIDE SEQUENCE [LARGE SCALE GENOMIC DNA]</scope>
    <source>
        <strain evidence="6 7">CECT 9157</strain>
    </source>
</reference>
<dbReference type="PANTHER" id="PTHR11671">
    <property type="entry name" value="V-TYPE ATP SYNTHASE SUBUNIT D"/>
    <property type="match status" value="1"/>
</dbReference>
<comment type="function">
    <text evidence="4">Produces ATP from ADP in the presence of a proton gradient across the membrane.</text>
</comment>
<dbReference type="GO" id="GO:0046933">
    <property type="term" value="F:proton-transporting ATP synthase activity, rotational mechanism"/>
    <property type="evidence" value="ECO:0007669"/>
    <property type="project" value="UniProtKB-UniRule"/>
</dbReference>
<evidence type="ECO:0000313" key="7">
    <source>
        <dbReference type="Proteomes" id="UP000501451"/>
    </source>
</evidence>
<dbReference type="RefSeq" id="WP_166161017.1">
    <property type="nucleotide sequence ID" value="NZ_CP049740.1"/>
</dbReference>
<dbReference type="Pfam" id="PF01813">
    <property type="entry name" value="ATP-synt_D"/>
    <property type="match status" value="1"/>
</dbReference>
<dbReference type="HAMAP" id="MF_00271">
    <property type="entry name" value="ATP_synth_D_arch"/>
    <property type="match status" value="1"/>
</dbReference>
<feature type="coiled-coil region" evidence="5">
    <location>
        <begin position="147"/>
        <end position="174"/>
    </location>
</feature>
<comment type="similarity">
    <text evidence="1 4">Belongs to the V-ATPase D subunit family.</text>
</comment>
<keyword evidence="5" id="KW-0175">Coiled coil</keyword>
<keyword evidence="4" id="KW-0375">Hydrogen ion transport</keyword>
<evidence type="ECO:0000256" key="4">
    <source>
        <dbReference type="HAMAP-Rule" id="MF_00271"/>
    </source>
</evidence>